<evidence type="ECO:0000313" key="3">
    <source>
        <dbReference type="Proteomes" id="UP001500902"/>
    </source>
</evidence>
<sequence>MQRLSALFVGAVIGTVFIFLSVNESLSSSLAIVLRVLAAVALTSVVVMWLLGVKVAQSGGALRAEPNAAEGFFGRRYVLVVVAAEAALLFAGLTLLRNWSLPEQVNMAWLAFMAGVHFVAFAPVWRERGLLIPGVVLILIGVAGFALAAATALECVPVASGVLTGVTILAGSAAYSWRTLTSMR</sequence>
<keyword evidence="3" id="KW-1185">Reference proteome</keyword>
<comment type="caution">
    <text evidence="2">The sequence shown here is derived from an EMBL/GenBank/DDBJ whole genome shotgun (WGS) entry which is preliminary data.</text>
</comment>
<dbReference type="RefSeq" id="WP_344876080.1">
    <property type="nucleotide sequence ID" value="NZ_BAAAZP010000041.1"/>
</dbReference>
<protein>
    <submittedName>
        <fullName evidence="2">Uncharacterized protein</fullName>
    </submittedName>
</protein>
<dbReference type="Proteomes" id="UP001500902">
    <property type="component" value="Unassembled WGS sequence"/>
</dbReference>
<feature type="transmembrane region" description="Helical" evidence="1">
    <location>
        <begin position="130"/>
        <end position="152"/>
    </location>
</feature>
<accession>A0ABP7BHS4</accession>
<evidence type="ECO:0000256" key="1">
    <source>
        <dbReference type="SAM" id="Phobius"/>
    </source>
</evidence>
<keyword evidence="1" id="KW-1133">Transmembrane helix</keyword>
<organism evidence="2 3">
    <name type="scientific">Nonomuraea antimicrobica</name>
    <dbReference type="NCBI Taxonomy" id="561173"/>
    <lineage>
        <taxon>Bacteria</taxon>
        <taxon>Bacillati</taxon>
        <taxon>Actinomycetota</taxon>
        <taxon>Actinomycetes</taxon>
        <taxon>Streptosporangiales</taxon>
        <taxon>Streptosporangiaceae</taxon>
        <taxon>Nonomuraea</taxon>
    </lineage>
</organism>
<feature type="transmembrane region" description="Helical" evidence="1">
    <location>
        <begin position="32"/>
        <end position="56"/>
    </location>
</feature>
<feature type="transmembrane region" description="Helical" evidence="1">
    <location>
        <begin position="158"/>
        <end position="177"/>
    </location>
</feature>
<feature type="transmembrane region" description="Helical" evidence="1">
    <location>
        <begin position="7"/>
        <end position="26"/>
    </location>
</feature>
<reference evidence="3" key="1">
    <citation type="journal article" date="2019" name="Int. J. Syst. Evol. Microbiol.">
        <title>The Global Catalogue of Microorganisms (GCM) 10K type strain sequencing project: providing services to taxonomists for standard genome sequencing and annotation.</title>
        <authorList>
            <consortium name="The Broad Institute Genomics Platform"/>
            <consortium name="The Broad Institute Genome Sequencing Center for Infectious Disease"/>
            <person name="Wu L."/>
            <person name="Ma J."/>
        </authorList>
    </citation>
    <scope>NUCLEOTIDE SEQUENCE [LARGE SCALE GENOMIC DNA]</scope>
    <source>
        <strain evidence="3">JCM 16904</strain>
    </source>
</reference>
<keyword evidence="1" id="KW-0472">Membrane</keyword>
<evidence type="ECO:0000313" key="2">
    <source>
        <dbReference type="EMBL" id="GAA3659694.1"/>
    </source>
</evidence>
<feature type="transmembrane region" description="Helical" evidence="1">
    <location>
        <begin position="77"/>
        <end position="96"/>
    </location>
</feature>
<name>A0ABP7BHS4_9ACTN</name>
<keyword evidence="1" id="KW-0812">Transmembrane</keyword>
<feature type="transmembrane region" description="Helical" evidence="1">
    <location>
        <begin position="108"/>
        <end position="125"/>
    </location>
</feature>
<proteinExistence type="predicted"/>
<dbReference type="EMBL" id="BAAAZP010000041">
    <property type="protein sequence ID" value="GAA3659694.1"/>
    <property type="molecule type" value="Genomic_DNA"/>
</dbReference>
<gene>
    <name evidence="2" type="ORF">GCM10022224_023880</name>
</gene>